<dbReference type="RefSeq" id="WP_077686246.1">
    <property type="nucleotide sequence ID" value="NZ_CP019606.1"/>
</dbReference>
<evidence type="ECO:0000256" key="5">
    <source>
        <dbReference type="SAM" id="SignalP"/>
    </source>
</evidence>
<dbReference type="GO" id="GO:0030288">
    <property type="term" value="C:outer membrane-bounded periplasmic space"/>
    <property type="evidence" value="ECO:0007669"/>
    <property type="project" value="TreeGrafter"/>
</dbReference>
<dbReference type="PROSITE" id="PS51257">
    <property type="entry name" value="PROKAR_LIPOPROTEIN"/>
    <property type="match status" value="1"/>
</dbReference>
<dbReference type="SUPFAM" id="SSF53807">
    <property type="entry name" value="Helical backbone' metal receptor"/>
    <property type="match status" value="1"/>
</dbReference>
<evidence type="ECO:0000256" key="1">
    <source>
        <dbReference type="ARBA" id="ARBA00004196"/>
    </source>
</evidence>
<dbReference type="STRING" id="1332264.BW730_10855"/>
<feature type="domain" description="Fe/B12 periplasmic-binding" evidence="6">
    <location>
        <begin position="64"/>
        <end position="335"/>
    </location>
</feature>
<dbReference type="PANTHER" id="PTHR30532">
    <property type="entry name" value="IRON III DICITRATE-BINDING PERIPLASMIC PROTEIN"/>
    <property type="match status" value="1"/>
</dbReference>
<accession>A0A1Q2CP90</accession>
<dbReference type="KEGG" id="tes:BW730_10855"/>
<reference evidence="8" key="1">
    <citation type="submission" date="2017-02" db="EMBL/GenBank/DDBJ databases">
        <title>Tessaracoccus aquaemaris sp. nov., isolated from the intestine of a Korean rockfish, Sebastes schlegelii, in a marine aquaculture pond.</title>
        <authorList>
            <person name="Tak E.J."/>
            <person name="Bae J.-W."/>
        </authorList>
    </citation>
    <scope>NUCLEOTIDE SEQUENCE [LARGE SCALE GENOMIC DNA]</scope>
    <source>
        <strain evidence="8">NSG39</strain>
    </source>
</reference>
<comment type="similarity">
    <text evidence="2">Belongs to the bacterial solute-binding protein 8 family.</text>
</comment>
<keyword evidence="4 5" id="KW-0732">Signal</keyword>
<dbReference type="EMBL" id="CP019606">
    <property type="protein sequence ID" value="AQP47919.1"/>
    <property type="molecule type" value="Genomic_DNA"/>
</dbReference>
<name>A0A1Q2CP90_9ACTN</name>
<sequence length="337" mass="35666">MDLKRHLAPAALALTAAITLAGCSAQAPADTTSPAPSASDSAVAQSVTIEDNRGSYTFDATPTKVVALDNRTFETLSDWDVKLSAAAVSLMPTTIAYKDDASVVDVGTHNEPNLELIAAADPEIVVVGQRFTQFYDDIAALVPDAKLVELDPRDGEPFADELKRQVTVLGDVFGKQAEATKLGEDFDAALARVKAAYDPTQKAMAINVSGGEIGYIAPGKGRTLGPIFTDAGLTPALEVDEASDNHEGDEISVEAIAASNPEWILVMDRSAAVDADNPEYKPAAEIIEASEALKNVPAVQKKQVVYMPADTYTNESIQTYTEFLNSFADALEGAKQS</sequence>
<evidence type="ECO:0000259" key="6">
    <source>
        <dbReference type="PROSITE" id="PS50983"/>
    </source>
</evidence>
<keyword evidence="3" id="KW-0813">Transport</keyword>
<dbReference type="OrthoDB" id="63946at2"/>
<feature type="chain" id="PRO_5012365653" evidence="5">
    <location>
        <begin position="30"/>
        <end position="337"/>
    </location>
</feature>
<dbReference type="InterPro" id="IPR051313">
    <property type="entry name" value="Bact_iron-sidero_bind"/>
</dbReference>
<feature type="signal peptide" evidence="5">
    <location>
        <begin position="1"/>
        <end position="29"/>
    </location>
</feature>
<comment type="subcellular location">
    <subcellularLocation>
        <location evidence="1">Cell envelope</location>
    </subcellularLocation>
</comment>
<evidence type="ECO:0000313" key="8">
    <source>
        <dbReference type="Proteomes" id="UP000188145"/>
    </source>
</evidence>
<dbReference type="Pfam" id="PF01497">
    <property type="entry name" value="Peripla_BP_2"/>
    <property type="match status" value="1"/>
</dbReference>
<dbReference type="InterPro" id="IPR002491">
    <property type="entry name" value="ABC_transptr_periplasmic_BD"/>
</dbReference>
<dbReference type="PANTHER" id="PTHR30532:SF28">
    <property type="entry name" value="PETROBACTIN-BINDING PROTEIN YCLQ"/>
    <property type="match status" value="1"/>
</dbReference>
<gene>
    <name evidence="7" type="ORF">BW730_10855</name>
</gene>
<dbReference type="Gene3D" id="3.40.50.1980">
    <property type="entry name" value="Nitrogenase molybdenum iron protein domain"/>
    <property type="match status" value="2"/>
</dbReference>
<proteinExistence type="inferred from homology"/>
<dbReference type="PROSITE" id="PS50983">
    <property type="entry name" value="FE_B12_PBP"/>
    <property type="match status" value="1"/>
</dbReference>
<dbReference type="Proteomes" id="UP000188145">
    <property type="component" value="Chromosome"/>
</dbReference>
<evidence type="ECO:0000256" key="3">
    <source>
        <dbReference type="ARBA" id="ARBA00022448"/>
    </source>
</evidence>
<protein>
    <submittedName>
        <fullName evidence="7">Iron ABC transporter substrate-binding protein</fullName>
    </submittedName>
</protein>
<evidence type="ECO:0000256" key="4">
    <source>
        <dbReference type="ARBA" id="ARBA00022729"/>
    </source>
</evidence>
<organism evidence="7 8">
    <name type="scientific">Tessaracoccus aquimaris</name>
    <dbReference type="NCBI Taxonomy" id="1332264"/>
    <lineage>
        <taxon>Bacteria</taxon>
        <taxon>Bacillati</taxon>
        <taxon>Actinomycetota</taxon>
        <taxon>Actinomycetes</taxon>
        <taxon>Propionibacteriales</taxon>
        <taxon>Propionibacteriaceae</taxon>
        <taxon>Tessaracoccus</taxon>
    </lineage>
</organism>
<dbReference type="AlphaFoldDB" id="A0A1Q2CP90"/>
<keyword evidence="8" id="KW-1185">Reference proteome</keyword>
<evidence type="ECO:0000256" key="2">
    <source>
        <dbReference type="ARBA" id="ARBA00008814"/>
    </source>
</evidence>
<evidence type="ECO:0000313" key="7">
    <source>
        <dbReference type="EMBL" id="AQP47919.1"/>
    </source>
</evidence>
<dbReference type="GO" id="GO:1901678">
    <property type="term" value="P:iron coordination entity transport"/>
    <property type="evidence" value="ECO:0007669"/>
    <property type="project" value="UniProtKB-ARBA"/>
</dbReference>